<gene>
    <name evidence="1" type="ORF">SCLCIDRAFT_1017223</name>
</gene>
<dbReference type="InParanoid" id="A0A0C3E682"/>
<evidence type="ECO:0000313" key="1">
    <source>
        <dbReference type="EMBL" id="KIM68300.1"/>
    </source>
</evidence>
<protein>
    <submittedName>
        <fullName evidence="1">Uncharacterized protein</fullName>
    </submittedName>
</protein>
<evidence type="ECO:0000313" key="2">
    <source>
        <dbReference type="Proteomes" id="UP000053989"/>
    </source>
</evidence>
<reference evidence="1 2" key="1">
    <citation type="submission" date="2014-04" db="EMBL/GenBank/DDBJ databases">
        <authorList>
            <consortium name="DOE Joint Genome Institute"/>
            <person name="Kuo A."/>
            <person name="Kohler A."/>
            <person name="Nagy L.G."/>
            <person name="Floudas D."/>
            <person name="Copeland A."/>
            <person name="Barry K.W."/>
            <person name="Cichocki N."/>
            <person name="Veneault-Fourrey C."/>
            <person name="LaButti K."/>
            <person name="Lindquist E.A."/>
            <person name="Lipzen A."/>
            <person name="Lundell T."/>
            <person name="Morin E."/>
            <person name="Murat C."/>
            <person name="Sun H."/>
            <person name="Tunlid A."/>
            <person name="Henrissat B."/>
            <person name="Grigoriev I.V."/>
            <person name="Hibbett D.S."/>
            <person name="Martin F."/>
            <person name="Nordberg H.P."/>
            <person name="Cantor M.N."/>
            <person name="Hua S.X."/>
        </authorList>
    </citation>
    <scope>NUCLEOTIDE SEQUENCE [LARGE SCALE GENOMIC DNA]</scope>
    <source>
        <strain evidence="1 2">Foug A</strain>
    </source>
</reference>
<organism evidence="1 2">
    <name type="scientific">Scleroderma citrinum Foug A</name>
    <dbReference type="NCBI Taxonomy" id="1036808"/>
    <lineage>
        <taxon>Eukaryota</taxon>
        <taxon>Fungi</taxon>
        <taxon>Dikarya</taxon>
        <taxon>Basidiomycota</taxon>
        <taxon>Agaricomycotina</taxon>
        <taxon>Agaricomycetes</taxon>
        <taxon>Agaricomycetidae</taxon>
        <taxon>Boletales</taxon>
        <taxon>Sclerodermatineae</taxon>
        <taxon>Sclerodermataceae</taxon>
        <taxon>Scleroderma</taxon>
    </lineage>
</organism>
<accession>A0A0C3E682</accession>
<sequence length="59" mass="6536">MITFATHLSPVDHPTLQNFMEGIAATSILHHFLSAVRVFPHAVVSKETTPSPVISRYSF</sequence>
<name>A0A0C3E682_9AGAM</name>
<dbReference type="HOGENOM" id="CLU_2962229_0_0_1"/>
<dbReference type="EMBL" id="KN822010">
    <property type="protein sequence ID" value="KIM68300.1"/>
    <property type="molecule type" value="Genomic_DNA"/>
</dbReference>
<dbReference type="Proteomes" id="UP000053989">
    <property type="component" value="Unassembled WGS sequence"/>
</dbReference>
<proteinExistence type="predicted"/>
<reference evidence="2" key="2">
    <citation type="submission" date="2015-01" db="EMBL/GenBank/DDBJ databases">
        <title>Evolutionary Origins and Diversification of the Mycorrhizal Mutualists.</title>
        <authorList>
            <consortium name="DOE Joint Genome Institute"/>
            <consortium name="Mycorrhizal Genomics Consortium"/>
            <person name="Kohler A."/>
            <person name="Kuo A."/>
            <person name="Nagy L.G."/>
            <person name="Floudas D."/>
            <person name="Copeland A."/>
            <person name="Barry K.W."/>
            <person name="Cichocki N."/>
            <person name="Veneault-Fourrey C."/>
            <person name="LaButti K."/>
            <person name="Lindquist E.A."/>
            <person name="Lipzen A."/>
            <person name="Lundell T."/>
            <person name="Morin E."/>
            <person name="Murat C."/>
            <person name="Riley R."/>
            <person name="Ohm R."/>
            <person name="Sun H."/>
            <person name="Tunlid A."/>
            <person name="Henrissat B."/>
            <person name="Grigoriev I.V."/>
            <person name="Hibbett D.S."/>
            <person name="Martin F."/>
        </authorList>
    </citation>
    <scope>NUCLEOTIDE SEQUENCE [LARGE SCALE GENOMIC DNA]</scope>
    <source>
        <strain evidence="2">Foug A</strain>
    </source>
</reference>
<dbReference type="AlphaFoldDB" id="A0A0C3E682"/>
<keyword evidence="2" id="KW-1185">Reference proteome</keyword>